<proteinExistence type="predicted"/>
<dbReference type="Proteomes" id="UP000622317">
    <property type="component" value="Unassembled WGS sequence"/>
</dbReference>
<evidence type="ECO:0000256" key="1">
    <source>
        <dbReference type="SAM" id="Phobius"/>
    </source>
</evidence>
<feature type="transmembrane region" description="Helical" evidence="1">
    <location>
        <begin position="168"/>
        <end position="189"/>
    </location>
</feature>
<dbReference type="AlphaFoldDB" id="A0A927FB56"/>
<keyword evidence="3" id="KW-1185">Reference proteome</keyword>
<protein>
    <submittedName>
        <fullName evidence="2">Uncharacterized protein</fullName>
    </submittedName>
</protein>
<evidence type="ECO:0000313" key="2">
    <source>
        <dbReference type="EMBL" id="MBD5781868.1"/>
    </source>
</evidence>
<keyword evidence="1" id="KW-1133">Transmembrane helix</keyword>
<comment type="caution">
    <text evidence="2">The sequence shown here is derived from an EMBL/GenBank/DDBJ whole genome shotgun (WGS) entry which is preliminary data.</text>
</comment>
<organism evidence="2 3">
    <name type="scientific">Pelagicoccus enzymogenes</name>
    <dbReference type="NCBI Taxonomy" id="2773457"/>
    <lineage>
        <taxon>Bacteria</taxon>
        <taxon>Pseudomonadati</taxon>
        <taxon>Verrucomicrobiota</taxon>
        <taxon>Opitutia</taxon>
        <taxon>Puniceicoccales</taxon>
        <taxon>Pelagicoccaceae</taxon>
        <taxon>Pelagicoccus</taxon>
    </lineage>
</organism>
<gene>
    <name evidence="2" type="ORF">IEN85_20375</name>
</gene>
<reference evidence="2" key="1">
    <citation type="submission" date="2020-09" db="EMBL/GenBank/DDBJ databases">
        <title>Pelagicoccus enzymogenes sp. nov. with an EPS production, isolated from marine sediment.</title>
        <authorList>
            <person name="Feng X."/>
        </authorList>
    </citation>
    <scope>NUCLEOTIDE SEQUENCE</scope>
    <source>
        <strain evidence="2">NFK12</strain>
    </source>
</reference>
<keyword evidence="1" id="KW-0812">Transmembrane</keyword>
<dbReference type="RefSeq" id="WP_191618946.1">
    <property type="nucleotide sequence ID" value="NZ_JACYFG010000051.1"/>
</dbReference>
<name>A0A927FB56_9BACT</name>
<sequence>MDSLKKIVPRGETFVDWSEAYERVESYFCALQIRDRLLLSQLVAQILSRASERFEGSSKSASELAMEEAKEVVGTWFAQVLDAAGVDHGKLGPQGRLALFLADMPARWQGEFLHPGPWPAEFLEAMKATYLSTGPEFSKARMTPREIDLGPVSAVADETWRVIDRWPILGALFVWTLYLGGVGLLVYLLH</sequence>
<dbReference type="EMBL" id="JACYFG010000051">
    <property type="protein sequence ID" value="MBD5781868.1"/>
    <property type="molecule type" value="Genomic_DNA"/>
</dbReference>
<accession>A0A927FB56</accession>
<evidence type="ECO:0000313" key="3">
    <source>
        <dbReference type="Proteomes" id="UP000622317"/>
    </source>
</evidence>
<keyword evidence="1" id="KW-0472">Membrane</keyword>